<dbReference type="InterPro" id="IPR031158">
    <property type="entry name" value="GH10_AS"/>
</dbReference>
<keyword evidence="7 12" id="KW-0378">Hydrolase</keyword>
<dbReference type="Gene3D" id="3.20.20.80">
    <property type="entry name" value="Glycosidases"/>
    <property type="match status" value="1"/>
</dbReference>
<evidence type="ECO:0000313" key="17">
    <source>
        <dbReference type="Proteomes" id="UP000323257"/>
    </source>
</evidence>
<keyword evidence="8 12" id="KW-0119">Carbohydrate metabolism</keyword>
<evidence type="ECO:0000256" key="4">
    <source>
        <dbReference type="ARBA" id="ARBA00022651"/>
    </source>
</evidence>
<evidence type="ECO:0000259" key="15">
    <source>
        <dbReference type="PROSITE" id="PS51760"/>
    </source>
</evidence>
<dbReference type="InterPro" id="IPR001119">
    <property type="entry name" value="SLH_dom"/>
</dbReference>
<dbReference type="InterPro" id="IPR044846">
    <property type="entry name" value="GH10"/>
</dbReference>
<evidence type="ECO:0000256" key="3">
    <source>
        <dbReference type="ARBA" id="ARBA00007495"/>
    </source>
</evidence>
<keyword evidence="6" id="KW-0677">Repeat</keyword>
<dbReference type="InterPro" id="IPR001000">
    <property type="entry name" value="GH10_dom"/>
</dbReference>
<organism evidence="16 17">
    <name type="scientific">Paenibacillus methanolicus</name>
    <dbReference type="NCBI Taxonomy" id="582686"/>
    <lineage>
        <taxon>Bacteria</taxon>
        <taxon>Bacillati</taxon>
        <taxon>Bacillota</taxon>
        <taxon>Bacilli</taxon>
        <taxon>Bacillales</taxon>
        <taxon>Paenibacillaceae</taxon>
        <taxon>Paenibacillus</taxon>
    </lineage>
</organism>
<dbReference type="Gene3D" id="2.60.120.260">
    <property type="entry name" value="Galactose-binding domain-like"/>
    <property type="match status" value="2"/>
</dbReference>
<dbReference type="Pfam" id="PF06452">
    <property type="entry name" value="CBM9_1"/>
    <property type="match status" value="1"/>
</dbReference>
<evidence type="ECO:0000256" key="10">
    <source>
        <dbReference type="ARBA" id="ARBA00023326"/>
    </source>
</evidence>
<dbReference type="Pfam" id="PF00331">
    <property type="entry name" value="Glyco_hydro_10"/>
    <property type="match status" value="1"/>
</dbReference>
<dbReference type="PROSITE" id="PS51760">
    <property type="entry name" value="GH10_2"/>
    <property type="match status" value="1"/>
</dbReference>
<dbReference type="PROSITE" id="PS00591">
    <property type="entry name" value="GH10_1"/>
    <property type="match status" value="1"/>
</dbReference>
<dbReference type="EC" id="3.2.1.8" evidence="12"/>
<proteinExistence type="inferred from homology"/>
<comment type="similarity">
    <text evidence="3 12">Belongs to the glycosyl hydrolase 10 (cellulase F) family.</text>
</comment>
<dbReference type="InterPro" id="IPR010502">
    <property type="entry name" value="Carb-bd_dom_fam9"/>
</dbReference>
<dbReference type="UniPathway" id="UPA00114"/>
<keyword evidence="4 16" id="KW-0858">Xylan degradation</keyword>
<evidence type="ECO:0000256" key="9">
    <source>
        <dbReference type="ARBA" id="ARBA00023295"/>
    </source>
</evidence>
<feature type="domain" description="GH10" evidence="15">
    <location>
        <begin position="361"/>
        <end position="723"/>
    </location>
</feature>
<feature type="active site" description="Nucleophile" evidence="11">
    <location>
        <position position="626"/>
    </location>
</feature>
<evidence type="ECO:0000256" key="12">
    <source>
        <dbReference type="RuleBase" id="RU361174"/>
    </source>
</evidence>
<feature type="domain" description="SLH" evidence="14">
    <location>
        <begin position="1438"/>
        <end position="1493"/>
    </location>
</feature>
<dbReference type="Pfam" id="PF02018">
    <property type="entry name" value="CBM_4_9"/>
    <property type="match status" value="2"/>
</dbReference>
<dbReference type="GO" id="GO:0045493">
    <property type="term" value="P:xylan catabolic process"/>
    <property type="evidence" value="ECO:0007669"/>
    <property type="project" value="UniProtKB-UniPathway"/>
</dbReference>
<dbReference type="CDD" id="cd00005">
    <property type="entry name" value="CBM9_like_1"/>
    <property type="match status" value="1"/>
</dbReference>
<dbReference type="PANTHER" id="PTHR31490">
    <property type="entry name" value="GLYCOSYL HYDROLASE"/>
    <property type="match status" value="1"/>
</dbReference>
<dbReference type="EMBL" id="VNHS01000005">
    <property type="protein sequence ID" value="TYP74639.1"/>
    <property type="molecule type" value="Genomic_DNA"/>
</dbReference>
<keyword evidence="9 12" id="KW-0326">Glycosidase</keyword>
<evidence type="ECO:0000256" key="5">
    <source>
        <dbReference type="ARBA" id="ARBA00022729"/>
    </source>
</evidence>
<evidence type="ECO:0000256" key="6">
    <source>
        <dbReference type="ARBA" id="ARBA00022737"/>
    </source>
</evidence>
<dbReference type="GO" id="GO:0031176">
    <property type="term" value="F:endo-1,4-beta-xylanase activity"/>
    <property type="evidence" value="ECO:0007669"/>
    <property type="project" value="UniProtKB-EC"/>
</dbReference>
<dbReference type="PANTHER" id="PTHR31490:SF90">
    <property type="entry name" value="ENDO-1,4-BETA-XYLANASE A"/>
    <property type="match status" value="1"/>
</dbReference>
<keyword evidence="17" id="KW-1185">Reference proteome</keyword>
<gene>
    <name evidence="16" type="ORF">BCM02_105183</name>
</gene>
<dbReference type="InterPro" id="IPR008979">
    <property type="entry name" value="Galactose-bd-like_sf"/>
</dbReference>
<comment type="caution">
    <text evidence="16">The sequence shown here is derived from an EMBL/GenBank/DDBJ whole genome shotgun (WGS) entry which is preliminary data.</text>
</comment>
<protein>
    <recommendedName>
        <fullName evidence="12">Beta-xylanase</fullName>
        <ecNumber evidence="12">3.2.1.8</ecNumber>
    </recommendedName>
</protein>
<dbReference type="SUPFAM" id="SSF49344">
    <property type="entry name" value="CBD9-like"/>
    <property type="match status" value="2"/>
</dbReference>
<feature type="signal peptide" evidence="13">
    <location>
        <begin position="1"/>
        <end position="30"/>
    </location>
</feature>
<dbReference type="InterPro" id="IPR003305">
    <property type="entry name" value="CenC_carb-bd"/>
</dbReference>
<feature type="chain" id="PRO_5024370808" description="Beta-xylanase" evidence="13">
    <location>
        <begin position="31"/>
        <end position="1493"/>
    </location>
</feature>
<accession>A0A5S5C652</accession>
<dbReference type="SMART" id="SM00633">
    <property type="entry name" value="Glyco_10"/>
    <property type="match status" value="1"/>
</dbReference>
<comment type="pathway">
    <text evidence="2">Glycan degradation; xylan degradation.</text>
</comment>
<reference evidence="16 17" key="1">
    <citation type="submission" date="2019-07" db="EMBL/GenBank/DDBJ databases">
        <title>Genomic Encyclopedia of Type Strains, Phase III (KMG-III): the genomes of soil and plant-associated and newly described type strains.</title>
        <authorList>
            <person name="Whitman W."/>
        </authorList>
    </citation>
    <scope>NUCLEOTIDE SEQUENCE [LARGE SCALE GENOMIC DNA]</scope>
    <source>
        <strain evidence="16 17">BL24</strain>
    </source>
</reference>
<evidence type="ECO:0000259" key="14">
    <source>
        <dbReference type="PROSITE" id="PS51272"/>
    </source>
</evidence>
<dbReference type="GO" id="GO:0030246">
    <property type="term" value="F:carbohydrate binding"/>
    <property type="evidence" value="ECO:0007669"/>
    <property type="project" value="InterPro"/>
</dbReference>
<evidence type="ECO:0000256" key="8">
    <source>
        <dbReference type="ARBA" id="ARBA00023277"/>
    </source>
</evidence>
<evidence type="ECO:0000256" key="7">
    <source>
        <dbReference type="ARBA" id="ARBA00022801"/>
    </source>
</evidence>
<dbReference type="Gene3D" id="2.60.40.1190">
    <property type="match status" value="1"/>
</dbReference>
<dbReference type="PRINTS" id="PR00134">
    <property type="entry name" value="GLHYDRLASE10"/>
</dbReference>
<evidence type="ECO:0000256" key="2">
    <source>
        <dbReference type="ARBA" id="ARBA00004851"/>
    </source>
</evidence>
<evidence type="ECO:0000313" key="16">
    <source>
        <dbReference type="EMBL" id="TYP74639.1"/>
    </source>
</evidence>
<feature type="domain" description="SLH" evidence="14">
    <location>
        <begin position="1376"/>
        <end position="1435"/>
    </location>
</feature>
<dbReference type="Proteomes" id="UP000323257">
    <property type="component" value="Unassembled WGS sequence"/>
</dbReference>
<sequence length="1493" mass="159200">MRSSIKKAASLLLAAALLLPGGWAPAKAEAAETGTVVLKQDFEDGATGGWAKLSWGKAGDAVVSTEQASDGTHALKFTNREASDSKPSLNLTSVLQSDRVYDISLKVRHGEGTGTYHIGSKIDSPALENKYPWIIGNKPVTADAWTTFEAKAYEMPSDTKEALIWVEAADGTTSTADLYIDEVLIVDVTPGSGGEQPGGGDQSGVAADFEQGGLQGWVARNGTDPIEVSSADNHTAGGSKSLLTAASEQYQGPLLNVLGKMQKNSKYRLSAWAKMATGQEATVIRISVQHGDNTFTNVSANATVTDGAWVQLSGDFTLPNTPSVLNAYVEVANNYGGPRSFYIDDFKLEYLGAVEGPLPVQTDIPQLKTVYDDYFEIGAAVEPAQLEGSHEELLLRHYNSIVAENSMKPDSISKNGDSATWNFGTADNIANYARDNNLTLRFHTLLWHQQGAEWMLKDAQGQYFEPNETNKATVLKRLSDYIDIVVPRYADVAKAYDVVNEVIDEGRPDGMRDSQWYRITGDDFIRTAFTRTRYVLDHLQAFKPDASAAAIANAENAKLYINDYSTHNPKKRDFLFDLVTRLKEDGVPIDGVGHQTHINITGPSIQQITDSIRKFGEAGFDNQITELDVSVYTNNTDAYTTVPDNLLNKQGYRYKELFDALRKLDNEGRSAQNPGGWISNVTIWGVADDHTWLTNRPITRQDAPFPFSTRLQAKPAYWGMVDPTKLPVVGKLGSAFQGTPAGGAADSVWQLVPAMKTEEVGTLGADVKVLWDETKLYAKVLVKDASVAADDSVELFLQNNGTQTVKIARGGQGATEGTGGYVAYASLPIPAGSAIGGQLAFDLRVSDSGVNDGSEQGRNGAIVSWSDPRGAQDTDAIGYGKLTLAAAPKVAESAFGTPQVDGTMDAAWNSAAELSTGIWVEGTSGATAKFRTMWDADNLYIFAVVTDAKLSDASANAYEEDSVELFVDQNNGKTESYEEDDGQYRINFNNVKTVGGHASQDNYVSATKTIEGGYIVETAIALDTIAPADGTLIGFDFQVNNDEDGDGDRDSVANWADPSGSSYMNTSKLGFLRLMKTQTNTPGPTSGGALTVPATGAKIETKEGQVVVTPTVQLKDGRAAASLGADSLNEALKQATPDAQGGKQVVIELPAQPNADGYDVQLPASLLNSAGDYALTLRTAAGTVTLPSGMLTGTNNASGTELVTLRIGEGAVAATVSDSAREQIGERPVISLELVAGDKTIAWNNTDAPVTVAIPYKPTAEELAHPNRLFVWYMNEEGKAEPVANGRYDAASGTVHFSTTHFSIYYAVAYSTKTFGDLQTTPWAKEAVEAMAARGIINGITDSDFAPKNAISRADFVALLVRALELKTDAAPATPFADVKPTDYYYEAVSTAQALGIASGTGQNRFEPTGAITRQDMMTLTALALKAAGKPLQGSGSLEAFSDASIVAGYAKESATALVAAGIVKGSGNQLRPQATLTRAEAAIIAQAAWALR</sequence>
<dbReference type="PROSITE" id="PS51272">
    <property type="entry name" value="SLH"/>
    <property type="match status" value="3"/>
</dbReference>
<evidence type="ECO:0000256" key="1">
    <source>
        <dbReference type="ARBA" id="ARBA00000681"/>
    </source>
</evidence>
<dbReference type="RefSeq" id="WP_148929889.1">
    <property type="nucleotide sequence ID" value="NZ_VNHS01000005.1"/>
</dbReference>
<dbReference type="OrthoDB" id="9809277at2"/>
<feature type="domain" description="SLH" evidence="14">
    <location>
        <begin position="1311"/>
        <end position="1374"/>
    </location>
</feature>
<dbReference type="SUPFAM" id="SSF49785">
    <property type="entry name" value="Galactose-binding domain-like"/>
    <property type="match status" value="2"/>
</dbReference>
<evidence type="ECO:0000256" key="11">
    <source>
        <dbReference type="PROSITE-ProRule" id="PRU10061"/>
    </source>
</evidence>
<keyword evidence="5 13" id="KW-0732">Signal</keyword>
<dbReference type="SUPFAM" id="SSF51445">
    <property type="entry name" value="(Trans)glycosidases"/>
    <property type="match status" value="1"/>
</dbReference>
<name>A0A5S5C652_9BACL</name>
<keyword evidence="10 12" id="KW-0624">Polysaccharide degradation</keyword>
<dbReference type="Pfam" id="PF00395">
    <property type="entry name" value="SLH"/>
    <property type="match status" value="3"/>
</dbReference>
<comment type="catalytic activity">
    <reaction evidence="1 12">
        <text>Endohydrolysis of (1-&gt;4)-beta-D-xylosidic linkages in xylans.</text>
        <dbReference type="EC" id="3.2.1.8"/>
    </reaction>
</comment>
<dbReference type="InterPro" id="IPR017853">
    <property type="entry name" value="GH"/>
</dbReference>
<evidence type="ECO:0000256" key="13">
    <source>
        <dbReference type="SAM" id="SignalP"/>
    </source>
</evidence>